<dbReference type="InterPro" id="IPR036237">
    <property type="entry name" value="Xyl_isomerase-like_sf"/>
</dbReference>
<dbReference type="KEGG" id="luo:HHL09_03975"/>
<dbReference type="AlphaFoldDB" id="A0A858RED3"/>
<dbReference type="RefSeq" id="WP_169453192.1">
    <property type="nucleotide sequence ID" value="NZ_CP051774.1"/>
</dbReference>
<dbReference type="EMBL" id="CP051774">
    <property type="protein sequence ID" value="QJE94971.1"/>
    <property type="molecule type" value="Genomic_DNA"/>
</dbReference>
<keyword evidence="2" id="KW-1185">Reference proteome</keyword>
<dbReference type="NCBIfam" id="NF035939">
    <property type="entry name" value="TIM_EboE"/>
    <property type="match status" value="1"/>
</dbReference>
<proteinExistence type="predicted"/>
<gene>
    <name evidence="1" type="primary">eboE</name>
    <name evidence="1" type="ORF">HHL09_03975</name>
</gene>
<dbReference type="Proteomes" id="UP000501812">
    <property type="component" value="Chromosome"/>
</dbReference>
<dbReference type="SUPFAM" id="SSF51658">
    <property type="entry name" value="Xylose isomerase-like"/>
    <property type="match status" value="1"/>
</dbReference>
<protein>
    <submittedName>
        <fullName evidence="1">Metabolite traffic protein EboE</fullName>
    </submittedName>
</protein>
<dbReference type="Gene3D" id="3.20.20.150">
    <property type="entry name" value="Divalent-metal-dependent TIM barrel enzymes"/>
    <property type="match status" value="1"/>
</dbReference>
<name>A0A858RED3_9BACT</name>
<reference evidence="1 2" key="1">
    <citation type="submission" date="2020-04" db="EMBL/GenBank/DDBJ databases">
        <title>Luteolibacter sp. G-1-1-1 isolated from soil.</title>
        <authorList>
            <person name="Dahal R.H."/>
        </authorList>
    </citation>
    <scope>NUCLEOTIDE SEQUENCE [LARGE SCALE GENOMIC DNA]</scope>
    <source>
        <strain evidence="1 2">G-1-1-1</strain>
    </source>
</reference>
<evidence type="ECO:0000313" key="1">
    <source>
        <dbReference type="EMBL" id="QJE94971.1"/>
    </source>
</evidence>
<organism evidence="1 2">
    <name type="scientific">Luteolibacter luteus</name>
    <dbReference type="NCBI Taxonomy" id="2728835"/>
    <lineage>
        <taxon>Bacteria</taxon>
        <taxon>Pseudomonadati</taxon>
        <taxon>Verrucomicrobiota</taxon>
        <taxon>Verrucomicrobiia</taxon>
        <taxon>Verrucomicrobiales</taxon>
        <taxon>Verrucomicrobiaceae</taxon>
        <taxon>Luteolibacter</taxon>
    </lineage>
</organism>
<sequence>MRFPHGHLAYCTNIHPAQDWESTFRAISTHAMRVRDLVSPQDAFAIGLRLSAKAASELLTGDQLPRFKDWMAGQNAYVFTINGFPYGNFHDTEVKRNVFRPDWTDPARLEYTKELFTIVSELVPFGIEGSVSTLPGSFKEFEADESLIIGQFIELAKFLDALSEVSDRDLHLGVEPEPRGHFENTEETLRFFDRLLDAAPDHEQIKRRLGINYDCCHFALQYEDARSSLKALKGEGLRISKIHLSAALALDPRIPEAVKAVSAFDEPVYLHQVLARHPDGRIERFTDLPEAIASLQTEDGKEAEQWRVHFHIPLDAEPAEPLKTTRENAREALRVAEEIPDLCQHWEIETYTWGVLPAGMQRPVEEQIAAEYRWVLGGS</sequence>
<accession>A0A858RED3</accession>
<evidence type="ECO:0000313" key="2">
    <source>
        <dbReference type="Proteomes" id="UP000501812"/>
    </source>
</evidence>